<evidence type="ECO:0000259" key="6">
    <source>
        <dbReference type="Pfam" id="PF01416"/>
    </source>
</evidence>
<dbReference type="Pfam" id="PF01416">
    <property type="entry name" value="PseudoU_synth_1"/>
    <property type="match status" value="1"/>
</dbReference>
<feature type="signal peptide" evidence="5">
    <location>
        <begin position="1"/>
        <end position="17"/>
    </location>
</feature>
<dbReference type="InterPro" id="IPR041707">
    <property type="entry name" value="Pus3-like"/>
</dbReference>
<accession>A0A3D8R3H0</accession>
<dbReference type="GO" id="GO:0003723">
    <property type="term" value="F:RNA binding"/>
    <property type="evidence" value="ECO:0007669"/>
    <property type="project" value="InterPro"/>
</dbReference>
<keyword evidence="3" id="KW-0413">Isomerase</keyword>
<dbReference type="InterPro" id="IPR020094">
    <property type="entry name" value="TruA/RsuA/RluB/E/F_N"/>
</dbReference>
<dbReference type="Gene3D" id="3.30.70.580">
    <property type="entry name" value="Pseudouridine synthase I, catalytic domain, N-terminal subdomain"/>
    <property type="match status" value="1"/>
</dbReference>
<dbReference type="GO" id="GO:1990481">
    <property type="term" value="P:mRNA pseudouridine synthesis"/>
    <property type="evidence" value="ECO:0007669"/>
    <property type="project" value="TreeGrafter"/>
</dbReference>
<feature type="chain" id="PRO_5017533755" description="Pseudouridine synthase I TruA alpha/beta domain-containing protein" evidence="5">
    <location>
        <begin position="18"/>
        <end position="923"/>
    </location>
</feature>
<evidence type="ECO:0000313" key="7">
    <source>
        <dbReference type="EMBL" id="RDW68364.1"/>
    </source>
</evidence>
<keyword evidence="8" id="KW-1185">Reference proteome</keyword>
<evidence type="ECO:0000256" key="3">
    <source>
        <dbReference type="ARBA" id="ARBA00023235"/>
    </source>
</evidence>
<dbReference type="OrthoDB" id="25767at2759"/>
<dbReference type="GO" id="GO:0009982">
    <property type="term" value="F:pseudouridine synthase activity"/>
    <property type="evidence" value="ECO:0007669"/>
    <property type="project" value="InterPro"/>
</dbReference>
<dbReference type="AlphaFoldDB" id="A0A3D8R3H0"/>
<keyword evidence="2" id="KW-0819">tRNA processing</keyword>
<dbReference type="InterPro" id="IPR020095">
    <property type="entry name" value="PsdUridine_synth_TruA_C"/>
</dbReference>
<dbReference type="PANTHER" id="PTHR11142:SF5">
    <property type="entry name" value="TRNA PSEUDOURIDINE(38_39) SYNTHASE"/>
    <property type="match status" value="1"/>
</dbReference>
<dbReference type="EMBL" id="PDLN01000013">
    <property type="protein sequence ID" value="RDW68364.1"/>
    <property type="molecule type" value="Genomic_DNA"/>
</dbReference>
<dbReference type="GO" id="GO:0031119">
    <property type="term" value="P:tRNA pseudouridine synthesis"/>
    <property type="evidence" value="ECO:0007669"/>
    <property type="project" value="TreeGrafter"/>
</dbReference>
<name>A0A3D8R3H0_9HELO</name>
<evidence type="ECO:0000256" key="1">
    <source>
        <dbReference type="ARBA" id="ARBA00009375"/>
    </source>
</evidence>
<dbReference type="HAMAP" id="MF_00171">
    <property type="entry name" value="TruA"/>
    <property type="match status" value="1"/>
</dbReference>
<feature type="domain" description="Pseudouridine synthase I TruA alpha/beta" evidence="6">
    <location>
        <begin position="646"/>
        <end position="776"/>
    </location>
</feature>
<proteinExistence type="inferred from homology"/>
<sequence length="923" mass="101618">MFCKTLLASALAGLAVAAPATIAQRQEVSSFSAIAVHSTSAVHLQSINANGGKFWVGAEKPTSTYCPLSAGCPAGNFTTFAAGASTGTLSLSVEVPGGQQVYVDPSGALSFTVPHSGFIPAGSQTGPFVYTAATSNQTVGSLTFGNGTQGFFACPDDAVSAWQVYVFTAGSNSTSSCIGMGMSTVNEPAIGAWDEKKIQERPYRSENVAREHHIKPHPPSLRPPLVVVVMAAVLHISSNTSPISSPVHYDVRVQQGPVLRTAGIVELEAKNSYDCTTSLGVSQLGLADDAGGVMRSCLSRSTRRSGVTCPPKAKFQTSLWAKQIHIGKDKTKARGRPAKMADKTDYSAWSQENLIQRVTQLEQELHSKYQSTLLPTPEEKSSKKVRPEKTFDPSKYSTRLIALKFAYLGKRYNGFEHHTGHETPLPTIEEELWKAFNKARLIFPKGSSPLDPGEVNWEGCEYSKCGRTDKGVSAFGQVIGIRVRSNRPLGKHKESVLVDGEEMAEKSEHAPYAEAIGDPKGFNTLPREHAVELASPPLQPTLLEEDGFPQLDPDESDIEEALDFDPITDEIQYATLLNRLLPPDIRILAWCPAPPLDFSARFSCRERRYRYFFTQPAFNPTPHNLEQGTTTRIKDGWLDIDAMKEAAKLFEGLHDFRNFCKVDSSKQIENFERRIYHADIVEVEDQSGELAFINGPDLAPNPPVTGSPKVYTFDLHGSAFLWHQVRCMVSVLFLVGQGLEAPSIISELLDVKKNPRRPLYEMATDTPLVLWDCIFPSENDAERKDALVWHYVGDQPGFGDTKYGTQGLMDNLWEVWKERKIDEMLAGSLMGVVAKQGLPIPSLNSNVTERRGVRSQKVFDGGNVPRLQGKYTPVMKKPRLETVEAINEKYAIKKGFESAEDLKIQGFRRLNLKPQPPTDTLDE</sequence>
<keyword evidence="5" id="KW-0732">Signal</keyword>
<evidence type="ECO:0000256" key="2">
    <source>
        <dbReference type="ARBA" id="ARBA00022694"/>
    </source>
</evidence>
<dbReference type="InterPro" id="IPR001406">
    <property type="entry name" value="PsdUridine_synth_TruA"/>
</dbReference>
<dbReference type="PANTHER" id="PTHR11142">
    <property type="entry name" value="PSEUDOURIDYLATE SYNTHASE"/>
    <property type="match status" value="1"/>
</dbReference>
<dbReference type="GO" id="GO:0005737">
    <property type="term" value="C:cytoplasm"/>
    <property type="evidence" value="ECO:0007669"/>
    <property type="project" value="TreeGrafter"/>
</dbReference>
<evidence type="ECO:0000256" key="5">
    <source>
        <dbReference type="SAM" id="SignalP"/>
    </source>
</evidence>
<comment type="caution">
    <text evidence="7">The sequence shown here is derived from an EMBL/GenBank/DDBJ whole genome shotgun (WGS) entry which is preliminary data.</text>
</comment>
<organism evidence="7 8">
    <name type="scientific">Coleophoma crateriformis</name>
    <dbReference type="NCBI Taxonomy" id="565419"/>
    <lineage>
        <taxon>Eukaryota</taxon>
        <taxon>Fungi</taxon>
        <taxon>Dikarya</taxon>
        <taxon>Ascomycota</taxon>
        <taxon>Pezizomycotina</taxon>
        <taxon>Leotiomycetes</taxon>
        <taxon>Helotiales</taxon>
        <taxon>Dermateaceae</taxon>
        <taxon>Coleophoma</taxon>
    </lineage>
</organism>
<gene>
    <name evidence="7" type="ORF">BP5796_09021</name>
</gene>
<feature type="region of interest" description="Disordered" evidence="4">
    <location>
        <begin position="369"/>
        <end position="390"/>
    </location>
</feature>
<protein>
    <recommendedName>
        <fullName evidence="6">Pseudouridine synthase I TruA alpha/beta domain-containing protein</fullName>
    </recommendedName>
</protein>
<dbReference type="SUPFAM" id="SSF55120">
    <property type="entry name" value="Pseudouridine synthase"/>
    <property type="match status" value="1"/>
</dbReference>
<dbReference type="Proteomes" id="UP000256328">
    <property type="component" value="Unassembled WGS sequence"/>
</dbReference>
<evidence type="ECO:0000256" key="4">
    <source>
        <dbReference type="SAM" id="MobiDB-lite"/>
    </source>
</evidence>
<dbReference type="GO" id="GO:0005634">
    <property type="term" value="C:nucleus"/>
    <property type="evidence" value="ECO:0007669"/>
    <property type="project" value="TreeGrafter"/>
</dbReference>
<dbReference type="CDD" id="cd02569">
    <property type="entry name" value="PseudoU_synth_ScPus3"/>
    <property type="match status" value="1"/>
</dbReference>
<evidence type="ECO:0000313" key="8">
    <source>
        <dbReference type="Proteomes" id="UP000256328"/>
    </source>
</evidence>
<reference evidence="7 8" key="1">
    <citation type="journal article" date="2018" name="IMA Fungus">
        <title>IMA Genome-F 9: Draft genome sequence of Annulohypoxylon stygium, Aspergillus mulundensis, Berkeleyomyces basicola (syn. Thielaviopsis basicola), Ceratocystis smalleyi, two Cercospora beticola strains, Coleophoma cylindrospora, Fusarium fracticaudum, Phialophora cf. hyalina, and Morchella septimelata.</title>
        <authorList>
            <person name="Wingfield B.D."/>
            <person name="Bills G.F."/>
            <person name="Dong Y."/>
            <person name="Huang W."/>
            <person name="Nel W.J."/>
            <person name="Swalarsk-Parry B.S."/>
            <person name="Vaghefi N."/>
            <person name="Wilken P.M."/>
            <person name="An Z."/>
            <person name="de Beer Z.W."/>
            <person name="De Vos L."/>
            <person name="Chen L."/>
            <person name="Duong T.A."/>
            <person name="Gao Y."/>
            <person name="Hammerbacher A."/>
            <person name="Kikkert J.R."/>
            <person name="Li Y."/>
            <person name="Li H."/>
            <person name="Li K."/>
            <person name="Li Q."/>
            <person name="Liu X."/>
            <person name="Ma X."/>
            <person name="Naidoo K."/>
            <person name="Pethybridge S.J."/>
            <person name="Sun J."/>
            <person name="Steenkamp E.T."/>
            <person name="van der Nest M.A."/>
            <person name="van Wyk S."/>
            <person name="Wingfield M.J."/>
            <person name="Xiong C."/>
            <person name="Yue Q."/>
            <person name="Zhang X."/>
        </authorList>
    </citation>
    <scope>NUCLEOTIDE SEQUENCE [LARGE SCALE GENOMIC DNA]</scope>
    <source>
        <strain evidence="7 8">BP5796</strain>
    </source>
</reference>
<dbReference type="Gene3D" id="3.30.70.660">
    <property type="entry name" value="Pseudouridine synthase I, catalytic domain, C-terminal subdomain"/>
    <property type="match status" value="1"/>
</dbReference>
<dbReference type="InterPro" id="IPR020103">
    <property type="entry name" value="PsdUridine_synth_cat_dom_sf"/>
</dbReference>
<comment type="similarity">
    <text evidence="1">Belongs to the tRNA pseudouridine synthase TruA family.</text>
</comment>
<dbReference type="InterPro" id="IPR020097">
    <property type="entry name" value="PsdUridine_synth_TruA_a/b_dom"/>
</dbReference>
<feature type="compositionally biased region" description="Basic and acidic residues" evidence="4">
    <location>
        <begin position="377"/>
        <end position="390"/>
    </location>
</feature>